<feature type="transmembrane region" description="Helical" evidence="1">
    <location>
        <begin position="63"/>
        <end position="88"/>
    </location>
</feature>
<organism evidence="3 4">
    <name type="scientific">Butyrivibrio hungatei</name>
    <dbReference type="NCBI Taxonomy" id="185008"/>
    <lineage>
        <taxon>Bacteria</taxon>
        <taxon>Bacillati</taxon>
        <taxon>Bacillota</taxon>
        <taxon>Clostridia</taxon>
        <taxon>Lachnospirales</taxon>
        <taxon>Lachnospiraceae</taxon>
        <taxon>Butyrivibrio</taxon>
    </lineage>
</organism>
<feature type="transmembrane region" description="Helical" evidence="1">
    <location>
        <begin position="141"/>
        <end position="160"/>
    </location>
</feature>
<dbReference type="NCBIfam" id="TIGR00254">
    <property type="entry name" value="GGDEF"/>
    <property type="match status" value="1"/>
</dbReference>
<proteinExistence type="predicted"/>
<feature type="transmembrane region" description="Helical" evidence="1">
    <location>
        <begin position="6"/>
        <end position="24"/>
    </location>
</feature>
<dbReference type="InterPro" id="IPR050469">
    <property type="entry name" value="Diguanylate_Cyclase"/>
</dbReference>
<dbReference type="AlphaFoldDB" id="A0A1D9P0D5"/>
<dbReference type="InterPro" id="IPR000160">
    <property type="entry name" value="GGDEF_dom"/>
</dbReference>
<dbReference type="GO" id="GO:0052621">
    <property type="term" value="F:diguanylate cyclase activity"/>
    <property type="evidence" value="ECO:0007669"/>
    <property type="project" value="TreeGrafter"/>
</dbReference>
<name>A0A1D9P0D5_9FIRM</name>
<gene>
    <name evidence="3" type="ORF">bhn_I0986</name>
</gene>
<dbReference type="EMBL" id="CP017831">
    <property type="protein sequence ID" value="AOZ96020.1"/>
    <property type="molecule type" value="Genomic_DNA"/>
</dbReference>
<evidence type="ECO:0000313" key="4">
    <source>
        <dbReference type="Proteomes" id="UP000179284"/>
    </source>
</evidence>
<dbReference type="SMART" id="SM00267">
    <property type="entry name" value="GGDEF"/>
    <property type="match status" value="1"/>
</dbReference>
<dbReference type="InterPro" id="IPR043128">
    <property type="entry name" value="Rev_trsase/Diguanyl_cyclase"/>
</dbReference>
<dbReference type="PANTHER" id="PTHR45138">
    <property type="entry name" value="REGULATORY COMPONENTS OF SENSORY TRANSDUCTION SYSTEM"/>
    <property type="match status" value="1"/>
</dbReference>
<accession>A0A1D9P0D5</accession>
<dbReference type="KEGG" id="bhu:bhn_I0986"/>
<dbReference type="RefSeq" id="WP_071175741.1">
    <property type="nucleotide sequence ID" value="NZ_CP017831.1"/>
</dbReference>
<evidence type="ECO:0000259" key="2">
    <source>
        <dbReference type="PROSITE" id="PS50887"/>
    </source>
</evidence>
<evidence type="ECO:0000256" key="1">
    <source>
        <dbReference type="SAM" id="Phobius"/>
    </source>
</evidence>
<keyword evidence="1" id="KW-0472">Membrane</keyword>
<protein>
    <submittedName>
        <fullName evidence="3">GGDEF domain-containing protein</fullName>
    </submittedName>
</protein>
<dbReference type="InterPro" id="IPR029787">
    <property type="entry name" value="Nucleotide_cyclase"/>
</dbReference>
<feature type="transmembrane region" description="Helical" evidence="1">
    <location>
        <begin position="109"/>
        <end position="129"/>
    </location>
</feature>
<dbReference type="Proteomes" id="UP000179284">
    <property type="component" value="Chromosome I"/>
</dbReference>
<feature type="transmembrane region" description="Helical" evidence="1">
    <location>
        <begin position="172"/>
        <end position="192"/>
    </location>
</feature>
<dbReference type="Pfam" id="PF00990">
    <property type="entry name" value="GGDEF"/>
    <property type="match status" value="1"/>
</dbReference>
<dbReference type="PROSITE" id="PS50887">
    <property type="entry name" value="GGDEF"/>
    <property type="match status" value="1"/>
</dbReference>
<dbReference type="PANTHER" id="PTHR45138:SF9">
    <property type="entry name" value="DIGUANYLATE CYCLASE DGCM-RELATED"/>
    <property type="match status" value="1"/>
</dbReference>
<evidence type="ECO:0000313" key="3">
    <source>
        <dbReference type="EMBL" id="AOZ96020.1"/>
    </source>
</evidence>
<keyword evidence="1" id="KW-1133">Transmembrane helix</keyword>
<reference evidence="4" key="1">
    <citation type="submission" date="2016-10" db="EMBL/GenBank/DDBJ databases">
        <title>The complete genome sequence of the rumen bacterium Butyrivibrio hungatei MB2003.</title>
        <authorList>
            <person name="Palevich N."/>
            <person name="Kelly W.J."/>
            <person name="Leahy S.C."/>
            <person name="Altermann E."/>
            <person name="Rakonjac J."/>
            <person name="Attwood G.T."/>
        </authorList>
    </citation>
    <scope>NUCLEOTIDE SEQUENCE [LARGE SCALE GENOMIC DNA]</scope>
    <source>
        <strain evidence="4">MB2003</strain>
    </source>
</reference>
<feature type="transmembrane region" description="Helical" evidence="1">
    <location>
        <begin position="198"/>
        <end position="214"/>
    </location>
</feature>
<keyword evidence="4" id="KW-1185">Reference proteome</keyword>
<feature type="domain" description="GGDEF" evidence="2">
    <location>
        <begin position="258"/>
        <end position="380"/>
    </location>
</feature>
<dbReference type="Gene3D" id="3.30.70.270">
    <property type="match status" value="1"/>
</dbReference>
<keyword evidence="1" id="KW-0812">Transmembrane</keyword>
<sequence length="380" mass="42902">MNLILIAANVVSSLFLLIIVCSFYQLKNVVFQKTKYFRYCLWVTIIGLLSEALSFAFDGQPGKGYIAGIFCFFAYIMLPLLVVLYGFYVLSISEESFKSNAQKFQRINVPLNILELLFIIAGTVTGNLYSVVNDTIIIGPWSYYVSVLPAISFICLLPIAKHIYNFWGVKEWWPILLIISIPIASIVLFYVMHACFRQGFIGAALALAIIYVIIQTKIITEADIDATLYNELSINDALTGLRNRRGYMEIVNNLPKEETVGVVFCDANSLKAVNDTYGHEAGDRLIKKLANILKEEFPDGNVCRISGDEFVCILNDVVDNAFADRMVALASILRDNDRIASYGFAVGKGEQILEIVNKAEHMMYNDKERYYKETGKDRRR</sequence>
<dbReference type="CDD" id="cd01949">
    <property type="entry name" value="GGDEF"/>
    <property type="match status" value="1"/>
</dbReference>
<feature type="transmembrane region" description="Helical" evidence="1">
    <location>
        <begin position="36"/>
        <end position="57"/>
    </location>
</feature>
<dbReference type="SUPFAM" id="SSF55073">
    <property type="entry name" value="Nucleotide cyclase"/>
    <property type="match status" value="1"/>
</dbReference>
<dbReference type="OrthoDB" id="9804955at2"/>